<evidence type="ECO:0000313" key="2">
    <source>
        <dbReference type="EMBL" id="MDC7682512.1"/>
    </source>
</evidence>
<comment type="caution">
    <text evidence="2">The sequence shown here is derived from an EMBL/GenBank/DDBJ whole genome shotgun (WGS) entry which is preliminary data.</text>
</comment>
<dbReference type="SUPFAM" id="SSF56935">
    <property type="entry name" value="Porins"/>
    <property type="match status" value="1"/>
</dbReference>
<sequence>MLKYLLIGACALATTTAAHAEGLKLSGSLGVASQGTSKGLGQTDGDPQYTGIVEVAAKSGLYAGLKVFNIYANGGHTNENHSYVGYKGKKGDYSYNVFVLYRVQDNAPNGYDNDIYEFDATVSRKFGDTTVKGRLIMSPDGFGAAERADWYEIGVAQKLNGKWNASAALATRQTENAPDYLAWNYGVTYAVTDKLSADLRYYDTDHHERGERYEGRTIFGLVHKF</sequence>
<dbReference type="Pfam" id="PF09694">
    <property type="entry name" value="Gcw_chp"/>
    <property type="match status" value="1"/>
</dbReference>
<name>A0ABT5HR13_9CAUL</name>
<evidence type="ECO:0000313" key="3">
    <source>
        <dbReference type="Proteomes" id="UP001214854"/>
    </source>
</evidence>
<dbReference type="NCBIfam" id="TIGR02001">
    <property type="entry name" value="gcw_chp"/>
    <property type="match status" value="1"/>
</dbReference>
<protein>
    <submittedName>
        <fullName evidence="2">TorF family putative porin</fullName>
    </submittedName>
</protein>
<feature type="chain" id="PRO_5045525752" evidence="1">
    <location>
        <begin position="21"/>
        <end position="225"/>
    </location>
</feature>
<reference evidence="2 3" key="1">
    <citation type="submission" date="2023-01" db="EMBL/GenBank/DDBJ databases">
        <title>Novel species of the genus Asticcacaulis isolated from rivers.</title>
        <authorList>
            <person name="Lu H."/>
        </authorList>
    </citation>
    <scope>NUCLEOTIDE SEQUENCE [LARGE SCALE GENOMIC DNA]</scope>
    <source>
        <strain evidence="2 3">BYS171W</strain>
    </source>
</reference>
<accession>A0ABT5HR13</accession>
<gene>
    <name evidence="2" type="ORF">PQU92_04445</name>
</gene>
<keyword evidence="1" id="KW-0732">Signal</keyword>
<dbReference type="InterPro" id="IPR010239">
    <property type="entry name" value="CHP02001"/>
</dbReference>
<proteinExistence type="predicted"/>
<dbReference type="RefSeq" id="WP_272746998.1">
    <property type="nucleotide sequence ID" value="NZ_JAQQKX010000002.1"/>
</dbReference>
<dbReference type="EMBL" id="JAQQKX010000002">
    <property type="protein sequence ID" value="MDC7682512.1"/>
    <property type="molecule type" value="Genomic_DNA"/>
</dbReference>
<evidence type="ECO:0000256" key="1">
    <source>
        <dbReference type="SAM" id="SignalP"/>
    </source>
</evidence>
<keyword evidence="3" id="KW-1185">Reference proteome</keyword>
<dbReference type="Proteomes" id="UP001214854">
    <property type="component" value="Unassembled WGS sequence"/>
</dbReference>
<organism evidence="2 3">
    <name type="scientific">Asticcacaulis aquaticus</name>
    <dbReference type="NCBI Taxonomy" id="2984212"/>
    <lineage>
        <taxon>Bacteria</taxon>
        <taxon>Pseudomonadati</taxon>
        <taxon>Pseudomonadota</taxon>
        <taxon>Alphaproteobacteria</taxon>
        <taxon>Caulobacterales</taxon>
        <taxon>Caulobacteraceae</taxon>
        <taxon>Asticcacaulis</taxon>
    </lineage>
</organism>
<feature type="signal peptide" evidence="1">
    <location>
        <begin position="1"/>
        <end position="20"/>
    </location>
</feature>